<evidence type="ECO:0000256" key="4">
    <source>
        <dbReference type="PROSITE-ProRule" id="PRU00409"/>
    </source>
</evidence>
<organism evidence="6 7">
    <name type="scientific">Candidatus Woykebacteria bacterium RIFCSPHIGHO2_01_FULL_39_12</name>
    <dbReference type="NCBI Taxonomy" id="1802599"/>
    <lineage>
        <taxon>Bacteria</taxon>
        <taxon>Candidatus Woykeibacteriota</taxon>
    </lineage>
</organism>
<evidence type="ECO:0000256" key="1">
    <source>
        <dbReference type="ARBA" id="ARBA00022598"/>
    </source>
</evidence>
<evidence type="ECO:0000313" key="6">
    <source>
        <dbReference type="EMBL" id="OGY28022.1"/>
    </source>
</evidence>
<gene>
    <name evidence="6" type="ORF">A2864_00220</name>
</gene>
<dbReference type="Pfam" id="PF01071">
    <property type="entry name" value="GARS_A"/>
    <property type="match status" value="1"/>
</dbReference>
<dbReference type="GO" id="GO:0005524">
    <property type="term" value="F:ATP binding"/>
    <property type="evidence" value="ECO:0007669"/>
    <property type="project" value="UniProtKB-UniRule"/>
</dbReference>
<dbReference type="InterPro" id="IPR020562">
    <property type="entry name" value="PRibGlycinamide_synth_N"/>
</dbReference>
<dbReference type="InterPro" id="IPR000115">
    <property type="entry name" value="PRibGlycinamide_synth"/>
</dbReference>
<dbReference type="AlphaFoldDB" id="A0A1G1WJZ7"/>
<protein>
    <submittedName>
        <fullName evidence="6">Phosphoribosylamine--glycine ligase</fullName>
    </submittedName>
</protein>
<accession>A0A1G1WJZ7</accession>
<dbReference type="Pfam" id="PF02844">
    <property type="entry name" value="GARS_N"/>
    <property type="match status" value="1"/>
</dbReference>
<dbReference type="Gene3D" id="3.40.50.20">
    <property type="match status" value="1"/>
</dbReference>
<dbReference type="GO" id="GO:0009113">
    <property type="term" value="P:purine nucleobase biosynthetic process"/>
    <property type="evidence" value="ECO:0007669"/>
    <property type="project" value="InterPro"/>
</dbReference>
<dbReference type="PANTHER" id="PTHR43472">
    <property type="entry name" value="PHOSPHORIBOSYLAMINE--GLYCINE LIGASE"/>
    <property type="match status" value="1"/>
</dbReference>
<dbReference type="InterPro" id="IPR011761">
    <property type="entry name" value="ATP-grasp"/>
</dbReference>
<dbReference type="GO" id="GO:0046872">
    <property type="term" value="F:metal ion binding"/>
    <property type="evidence" value="ECO:0007669"/>
    <property type="project" value="InterPro"/>
</dbReference>
<dbReference type="Gene3D" id="3.90.600.10">
    <property type="entry name" value="Phosphoribosylglycinamide synthetase, C-terminal domain"/>
    <property type="match status" value="1"/>
</dbReference>
<evidence type="ECO:0000256" key="3">
    <source>
        <dbReference type="ARBA" id="ARBA00022840"/>
    </source>
</evidence>
<proteinExistence type="predicted"/>
<dbReference type="SUPFAM" id="SSF52440">
    <property type="entry name" value="PreATP-grasp domain"/>
    <property type="match status" value="1"/>
</dbReference>
<keyword evidence="2 4" id="KW-0547">Nucleotide-binding</keyword>
<feature type="domain" description="ATP-grasp" evidence="5">
    <location>
        <begin position="112"/>
        <end position="316"/>
    </location>
</feature>
<sequence>MKVLIIGGGGREHCLLSAYIKSPNVKKIFVVPGNALMGFQQKKKVITYPNIKSTDLTLIWKIILDQRIDIVDVAQDDPLAAGAVDFFSEKKVATFGPTKLAAQIEWDKSWSREFMKKYKLPIPHFAIFTTQKEAANYAKRIPEGTYFVKTAGLAAGKGAIKTSNRQDLLSAIKKMSAFGAAGETFLIEEALEGEEFSAYAISDGEHFKILKTAQDNKSVFNFDEGPNTGGMGAIAPALVTTAEDIQKQIKEIFAKTISGMANEGKPYRGILYLGGIDTSGGVKIIEFNARWGDPEAQVIIPGIKNDYLQIVLACLEGKLNKLTIREDDKTRVCIVATSKGYPDDISSVRGKRIFGLEKVLKLPSTTIFGAGIEKKGETFTAAGG</sequence>
<dbReference type="EMBL" id="MHCV01000005">
    <property type="protein sequence ID" value="OGY28022.1"/>
    <property type="molecule type" value="Genomic_DNA"/>
</dbReference>
<feature type="non-terminal residue" evidence="6">
    <location>
        <position position="384"/>
    </location>
</feature>
<dbReference type="Gene3D" id="3.30.470.20">
    <property type="entry name" value="ATP-grasp fold, B domain"/>
    <property type="match status" value="1"/>
</dbReference>
<keyword evidence="3 4" id="KW-0067">ATP-binding</keyword>
<comment type="caution">
    <text evidence="6">The sequence shown here is derived from an EMBL/GenBank/DDBJ whole genome shotgun (WGS) entry which is preliminary data.</text>
</comment>
<dbReference type="PANTHER" id="PTHR43472:SF1">
    <property type="entry name" value="PHOSPHORIBOSYLAMINE--GLYCINE LIGASE, CHLOROPLASTIC"/>
    <property type="match status" value="1"/>
</dbReference>
<dbReference type="InterPro" id="IPR020561">
    <property type="entry name" value="PRibGlycinamid_synth_ATP-grasp"/>
</dbReference>
<dbReference type="InterPro" id="IPR016185">
    <property type="entry name" value="PreATP-grasp_dom_sf"/>
</dbReference>
<dbReference type="Gene3D" id="3.30.1490.20">
    <property type="entry name" value="ATP-grasp fold, A domain"/>
    <property type="match status" value="1"/>
</dbReference>
<evidence type="ECO:0000259" key="5">
    <source>
        <dbReference type="PROSITE" id="PS50975"/>
    </source>
</evidence>
<dbReference type="NCBIfam" id="TIGR00877">
    <property type="entry name" value="purD"/>
    <property type="match status" value="1"/>
</dbReference>
<dbReference type="SMART" id="SM01209">
    <property type="entry name" value="GARS_A"/>
    <property type="match status" value="1"/>
</dbReference>
<dbReference type="GO" id="GO:0004637">
    <property type="term" value="F:phosphoribosylamine-glycine ligase activity"/>
    <property type="evidence" value="ECO:0007669"/>
    <property type="project" value="InterPro"/>
</dbReference>
<dbReference type="SUPFAM" id="SSF56059">
    <property type="entry name" value="Glutathione synthetase ATP-binding domain-like"/>
    <property type="match status" value="1"/>
</dbReference>
<keyword evidence="1 6" id="KW-0436">Ligase</keyword>
<name>A0A1G1WJZ7_9BACT</name>
<dbReference type="InterPro" id="IPR013815">
    <property type="entry name" value="ATP_grasp_subdomain_1"/>
</dbReference>
<dbReference type="PROSITE" id="PS50975">
    <property type="entry name" value="ATP_GRASP"/>
    <property type="match status" value="1"/>
</dbReference>
<dbReference type="InterPro" id="IPR037123">
    <property type="entry name" value="PRibGlycinamide_synth_C_sf"/>
</dbReference>
<dbReference type="Proteomes" id="UP000177900">
    <property type="component" value="Unassembled WGS sequence"/>
</dbReference>
<evidence type="ECO:0000256" key="2">
    <source>
        <dbReference type="ARBA" id="ARBA00022741"/>
    </source>
</evidence>
<reference evidence="6 7" key="1">
    <citation type="journal article" date="2016" name="Nat. Commun.">
        <title>Thousands of microbial genomes shed light on interconnected biogeochemical processes in an aquifer system.</title>
        <authorList>
            <person name="Anantharaman K."/>
            <person name="Brown C.T."/>
            <person name="Hug L.A."/>
            <person name="Sharon I."/>
            <person name="Castelle C.J."/>
            <person name="Probst A.J."/>
            <person name="Thomas B.C."/>
            <person name="Singh A."/>
            <person name="Wilkins M.J."/>
            <person name="Karaoz U."/>
            <person name="Brodie E.L."/>
            <person name="Williams K.H."/>
            <person name="Hubbard S.S."/>
            <person name="Banfield J.F."/>
        </authorList>
    </citation>
    <scope>NUCLEOTIDE SEQUENCE [LARGE SCALE GENOMIC DNA]</scope>
</reference>
<evidence type="ECO:0000313" key="7">
    <source>
        <dbReference type="Proteomes" id="UP000177900"/>
    </source>
</evidence>